<dbReference type="AlphaFoldDB" id="A0A285LSM8"/>
<dbReference type="EMBL" id="OBEG01000005">
    <property type="protein sequence ID" value="SNY87895.1"/>
    <property type="molecule type" value="Genomic_DNA"/>
</dbReference>
<comment type="catalytic activity">
    <reaction evidence="3">
        <text>a fatty acyl-CoA + H2O = a fatty acid + CoA + H(+)</text>
        <dbReference type="Rhea" id="RHEA:16781"/>
        <dbReference type="ChEBI" id="CHEBI:15377"/>
        <dbReference type="ChEBI" id="CHEBI:15378"/>
        <dbReference type="ChEBI" id="CHEBI:28868"/>
        <dbReference type="ChEBI" id="CHEBI:57287"/>
        <dbReference type="ChEBI" id="CHEBI:77636"/>
    </reaction>
</comment>
<evidence type="ECO:0000256" key="1">
    <source>
        <dbReference type="ARBA" id="ARBA00007169"/>
    </source>
</evidence>
<name>A0A285LSM8_9NOCA</name>
<evidence type="ECO:0000256" key="3">
    <source>
        <dbReference type="ARBA" id="ARBA00024293"/>
    </source>
</evidence>
<comment type="similarity">
    <text evidence="1">Belongs to the thioesterase family.</text>
</comment>
<dbReference type="STRING" id="1379680.GCA_001612615_03001"/>
<keyword evidence="6" id="KW-1185">Reference proteome</keyword>
<dbReference type="Proteomes" id="UP000219565">
    <property type="component" value="Unassembled WGS sequence"/>
</dbReference>
<sequence length="251" mass="27370">MPKTLGWIRKFHKPSSDSSPTLLIFPHAGSGASAYRTFSKALSENFDVVIFQYPGRQDRAAEPMPATLPEVAAGALSAFLESEYHRGEPVTVFGHSMGSMVGFEFVRQAEAAGVEVNLFGASGAVAPYRVVDMPQHPTEDEELLDHLAALNGTGADVLGSREIMRMTLPALKADYAAFDRYVCGPEVKLRARLHVMGGSDDEHVTARHLQEWATHSEQDITVTLFDGGHFYLNDHVDGIAELLTSEVLSAR</sequence>
<accession>A0A285LSM8</accession>
<evidence type="ECO:0000313" key="6">
    <source>
        <dbReference type="Proteomes" id="UP000219565"/>
    </source>
</evidence>
<protein>
    <recommendedName>
        <fullName evidence="2">Thioesterase TesA</fullName>
    </recommendedName>
</protein>
<organism evidence="5 6">
    <name type="scientific">Nocardia amikacinitolerans</name>
    <dbReference type="NCBI Taxonomy" id="756689"/>
    <lineage>
        <taxon>Bacteria</taxon>
        <taxon>Bacillati</taxon>
        <taxon>Actinomycetota</taxon>
        <taxon>Actinomycetes</taxon>
        <taxon>Mycobacteriales</taxon>
        <taxon>Nocardiaceae</taxon>
        <taxon>Nocardia</taxon>
    </lineage>
</organism>
<dbReference type="OrthoDB" id="8480037at2"/>
<dbReference type="SUPFAM" id="SSF53474">
    <property type="entry name" value="alpha/beta-Hydrolases"/>
    <property type="match status" value="1"/>
</dbReference>
<dbReference type="GO" id="GO:0008610">
    <property type="term" value="P:lipid biosynthetic process"/>
    <property type="evidence" value="ECO:0007669"/>
    <property type="project" value="TreeGrafter"/>
</dbReference>
<dbReference type="RefSeq" id="WP_097246872.1">
    <property type="nucleotide sequence ID" value="NZ_JAMTCW010000003.1"/>
</dbReference>
<dbReference type="Gene3D" id="3.40.50.1820">
    <property type="entry name" value="alpha/beta hydrolase"/>
    <property type="match status" value="1"/>
</dbReference>
<feature type="domain" description="Thioesterase" evidence="4">
    <location>
        <begin position="21"/>
        <end position="243"/>
    </location>
</feature>
<evidence type="ECO:0000256" key="2">
    <source>
        <dbReference type="ARBA" id="ARBA00015007"/>
    </source>
</evidence>
<reference evidence="5 6" key="1">
    <citation type="submission" date="2017-09" db="EMBL/GenBank/DDBJ databases">
        <authorList>
            <person name="Ehlers B."/>
            <person name="Leendertz F.H."/>
        </authorList>
    </citation>
    <scope>NUCLEOTIDE SEQUENCE [LARGE SCALE GENOMIC DNA]</scope>
    <source>
        <strain evidence="5 6">DSM 45537</strain>
    </source>
</reference>
<dbReference type="InterPro" id="IPR012223">
    <property type="entry name" value="TEII"/>
</dbReference>
<dbReference type="Pfam" id="PF00975">
    <property type="entry name" value="Thioesterase"/>
    <property type="match status" value="1"/>
</dbReference>
<dbReference type="PANTHER" id="PTHR11487:SF0">
    <property type="entry name" value="S-ACYL FATTY ACID SYNTHASE THIOESTERASE, MEDIUM CHAIN"/>
    <property type="match status" value="1"/>
</dbReference>
<dbReference type="PANTHER" id="PTHR11487">
    <property type="entry name" value="THIOESTERASE"/>
    <property type="match status" value="1"/>
</dbReference>
<proteinExistence type="inferred from homology"/>
<dbReference type="InterPro" id="IPR001031">
    <property type="entry name" value="Thioesterase"/>
</dbReference>
<dbReference type="InterPro" id="IPR029058">
    <property type="entry name" value="AB_hydrolase_fold"/>
</dbReference>
<gene>
    <name evidence="5" type="ORF">SAMN04244553_4854</name>
</gene>
<evidence type="ECO:0000313" key="5">
    <source>
        <dbReference type="EMBL" id="SNY87895.1"/>
    </source>
</evidence>
<evidence type="ECO:0000259" key="4">
    <source>
        <dbReference type="Pfam" id="PF00975"/>
    </source>
</evidence>